<dbReference type="GO" id="GO:0008168">
    <property type="term" value="F:methyltransferase activity"/>
    <property type="evidence" value="ECO:0007669"/>
    <property type="project" value="UniProtKB-KW"/>
</dbReference>
<keyword evidence="2" id="KW-0808">Transferase</keyword>
<dbReference type="NCBIfam" id="TIGR01444">
    <property type="entry name" value="fkbM_fam"/>
    <property type="match status" value="1"/>
</dbReference>
<proteinExistence type="predicted"/>
<dbReference type="Pfam" id="PF05050">
    <property type="entry name" value="Methyltransf_21"/>
    <property type="match status" value="1"/>
</dbReference>
<gene>
    <name evidence="2" type="ORF">FEM03_21780</name>
</gene>
<dbReference type="Gene3D" id="3.40.50.150">
    <property type="entry name" value="Vaccinia Virus protein VP39"/>
    <property type="match status" value="1"/>
</dbReference>
<dbReference type="EMBL" id="VAUV01000021">
    <property type="protein sequence ID" value="TLD68671.1"/>
    <property type="molecule type" value="Genomic_DNA"/>
</dbReference>
<reference evidence="2 3" key="1">
    <citation type="submission" date="2019-05" db="EMBL/GenBank/DDBJ databases">
        <title>Verrucobacter flavum gen. nov., sp. nov. a new member of the family Verrucomicrobiaceae.</title>
        <authorList>
            <person name="Szuroczki S."/>
            <person name="Abbaszade G."/>
            <person name="Szabo A."/>
            <person name="Felfoldi T."/>
            <person name="Schumann P."/>
            <person name="Boka K."/>
            <person name="Keki Z."/>
            <person name="Toumi M."/>
            <person name="Toth E."/>
        </authorList>
    </citation>
    <scope>NUCLEOTIDE SEQUENCE [LARGE SCALE GENOMIC DNA]</scope>
    <source>
        <strain evidence="2 3">MG-N-17</strain>
    </source>
</reference>
<dbReference type="PANTHER" id="PTHR34203">
    <property type="entry name" value="METHYLTRANSFERASE, FKBM FAMILY PROTEIN"/>
    <property type="match status" value="1"/>
</dbReference>
<dbReference type="SUPFAM" id="SSF53335">
    <property type="entry name" value="S-adenosyl-L-methionine-dependent methyltransferases"/>
    <property type="match status" value="1"/>
</dbReference>
<dbReference type="InterPro" id="IPR052514">
    <property type="entry name" value="SAM-dependent_MTase"/>
</dbReference>
<dbReference type="Proteomes" id="UP000306196">
    <property type="component" value="Unassembled WGS sequence"/>
</dbReference>
<dbReference type="OrthoDB" id="182922at2"/>
<dbReference type="InterPro" id="IPR029063">
    <property type="entry name" value="SAM-dependent_MTases_sf"/>
</dbReference>
<evidence type="ECO:0000313" key="2">
    <source>
        <dbReference type="EMBL" id="TLD68671.1"/>
    </source>
</evidence>
<keyword evidence="3" id="KW-1185">Reference proteome</keyword>
<dbReference type="PANTHER" id="PTHR34203:SF15">
    <property type="entry name" value="SLL1173 PROTEIN"/>
    <property type="match status" value="1"/>
</dbReference>
<dbReference type="RefSeq" id="WP_138088425.1">
    <property type="nucleotide sequence ID" value="NZ_VAUV01000021.1"/>
</dbReference>
<keyword evidence="2" id="KW-0489">Methyltransferase</keyword>
<evidence type="ECO:0000313" key="3">
    <source>
        <dbReference type="Proteomes" id="UP000306196"/>
    </source>
</evidence>
<dbReference type="AlphaFoldDB" id="A0A5R8K8P9"/>
<comment type="caution">
    <text evidence="2">The sequence shown here is derived from an EMBL/GenBank/DDBJ whole genome shotgun (WGS) entry which is preliminary data.</text>
</comment>
<dbReference type="InterPro" id="IPR006342">
    <property type="entry name" value="FkbM_mtfrase"/>
</dbReference>
<name>A0A5R8K8P9_9BACT</name>
<organism evidence="2 3">
    <name type="scientific">Phragmitibacter flavus</name>
    <dbReference type="NCBI Taxonomy" id="2576071"/>
    <lineage>
        <taxon>Bacteria</taxon>
        <taxon>Pseudomonadati</taxon>
        <taxon>Verrucomicrobiota</taxon>
        <taxon>Verrucomicrobiia</taxon>
        <taxon>Verrucomicrobiales</taxon>
        <taxon>Verrucomicrobiaceae</taxon>
        <taxon>Phragmitibacter</taxon>
    </lineage>
</organism>
<sequence length="315" mass="34932">MPKFYAKEVGYLRYLTRAFSWRLQTKIFRNDLSFVLPTGVEFGLPSASPLARDIYISQCNVDGNAAYILASYLQQQSEHGEPGDFIDIGANIGYYTALISPLVRRSYAFEPDQGHHVFLSPVLIATGNARLVPQAASNFTGPGALHIAGHADHSHLVENIDVPGAVEVEVTTLDDFCRTHPDVHPALIKIDAEGHDIAVLEGALRIAKQFKPVFCVEFNLTPDRPNSIERLQKFLETTKYDLFAIAQQNLPSPNDLYALKKLTPSEIAAAQPKMLILAPPSEPFFKQLAAKLPAELRRCMRPAQIHQFLGSPPLY</sequence>
<protein>
    <submittedName>
        <fullName evidence="2">FkbM family methyltransferase</fullName>
    </submittedName>
</protein>
<accession>A0A5R8K8P9</accession>
<feature type="domain" description="Methyltransferase FkbM" evidence="1">
    <location>
        <begin position="87"/>
        <end position="236"/>
    </location>
</feature>
<evidence type="ECO:0000259" key="1">
    <source>
        <dbReference type="Pfam" id="PF05050"/>
    </source>
</evidence>
<dbReference type="GO" id="GO:0032259">
    <property type="term" value="P:methylation"/>
    <property type="evidence" value="ECO:0007669"/>
    <property type="project" value="UniProtKB-KW"/>
</dbReference>